<evidence type="ECO:0000256" key="2">
    <source>
        <dbReference type="ARBA" id="ARBA00023125"/>
    </source>
</evidence>
<dbReference type="RefSeq" id="WP_220380893.1">
    <property type="nucleotide sequence ID" value="NZ_CP059343.1"/>
</dbReference>
<dbReference type="PROSITE" id="PS51000">
    <property type="entry name" value="HTH_DEOR_2"/>
    <property type="match status" value="1"/>
</dbReference>
<evidence type="ECO:0000259" key="5">
    <source>
        <dbReference type="PROSITE" id="PS51000"/>
    </source>
</evidence>
<dbReference type="KEGG" id="kvr:CIB50_0001089"/>
<dbReference type="PIRSF" id="PIRSF016838">
    <property type="entry name" value="PafC"/>
    <property type="match status" value="1"/>
</dbReference>
<keyword evidence="2" id="KW-0238">DNA-binding</keyword>
<evidence type="ECO:0000256" key="1">
    <source>
        <dbReference type="ARBA" id="ARBA00023015"/>
    </source>
</evidence>
<dbReference type="InterPro" id="IPR026881">
    <property type="entry name" value="WYL_dom"/>
</dbReference>
<dbReference type="GO" id="GO:0003677">
    <property type="term" value="F:DNA binding"/>
    <property type="evidence" value="ECO:0007669"/>
    <property type="project" value="UniProtKB-KW"/>
</dbReference>
<reference evidence="7" key="1">
    <citation type="submission" date="2017-08" db="EMBL/GenBank/DDBJ databases">
        <title>Draft Genome Sequence of Kocuria varians 80.</title>
        <authorList>
            <person name="Minaev M."/>
            <person name="Kurbakov K.A."/>
            <person name="Solodovnikova G.I."/>
            <person name="Kuznetsova O.A."/>
            <person name="Lisitsyn A.B."/>
        </authorList>
    </citation>
    <scope>NUCLEOTIDE SEQUENCE [LARGE SCALE GENOMIC DNA]</scope>
    <source>
        <strain evidence="7">80</strain>
    </source>
</reference>
<dbReference type="InterPro" id="IPR051534">
    <property type="entry name" value="CBASS_pafABC_assoc_protein"/>
</dbReference>
<feature type="region of interest" description="Disordered" evidence="4">
    <location>
        <begin position="250"/>
        <end position="286"/>
    </location>
</feature>
<reference evidence="6 7" key="2">
    <citation type="submission" date="2020-07" db="EMBL/GenBank/DDBJ databases">
        <title>Genome of starter culture bacteria Kocuria salsicia reveals its technological properties and safety for usage in meat industry.</title>
        <authorList>
            <person name="Michael M."/>
            <person name="Konstantin K."/>
            <person name="Evgenii K."/>
            <person name="Galina S."/>
            <person name="Oksana K."/>
            <person name="Andrei L."/>
        </authorList>
    </citation>
    <scope>NUCLEOTIDE SEQUENCE [LARGE SCALE GENOMIC DNA]</scope>
    <source>
        <strain evidence="6 7">80</strain>
    </source>
</reference>
<dbReference type="InterPro" id="IPR001034">
    <property type="entry name" value="DeoR_HTH"/>
</dbReference>
<dbReference type="Proteomes" id="UP000216825">
    <property type="component" value="Chromosome"/>
</dbReference>
<evidence type="ECO:0000256" key="4">
    <source>
        <dbReference type="SAM" id="MobiDB-lite"/>
    </source>
</evidence>
<accession>A0A7D7KYK5</accession>
<proteinExistence type="predicted"/>
<evidence type="ECO:0000313" key="7">
    <source>
        <dbReference type="Proteomes" id="UP000216825"/>
    </source>
</evidence>
<dbReference type="Pfam" id="PF13280">
    <property type="entry name" value="WYL"/>
    <property type="match status" value="1"/>
</dbReference>
<dbReference type="EMBL" id="CP059343">
    <property type="protein sequence ID" value="QMS56385.1"/>
    <property type="molecule type" value="Genomic_DNA"/>
</dbReference>
<dbReference type="InterPro" id="IPR036390">
    <property type="entry name" value="WH_DNA-bd_sf"/>
</dbReference>
<organism evidence="6 7">
    <name type="scientific">Kocuria varians</name>
    <name type="common">Micrococcus varians</name>
    <dbReference type="NCBI Taxonomy" id="1272"/>
    <lineage>
        <taxon>Bacteria</taxon>
        <taxon>Bacillati</taxon>
        <taxon>Actinomycetota</taxon>
        <taxon>Actinomycetes</taxon>
        <taxon>Micrococcales</taxon>
        <taxon>Micrococcaceae</taxon>
        <taxon>Kocuria</taxon>
    </lineage>
</organism>
<dbReference type="InterPro" id="IPR036388">
    <property type="entry name" value="WH-like_DNA-bd_sf"/>
</dbReference>
<feature type="domain" description="HTH deoR-type" evidence="5">
    <location>
        <begin position="4"/>
        <end position="59"/>
    </location>
</feature>
<dbReference type="Gene3D" id="1.10.10.10">
    <property type="entry name" value="Winged helix-like DNA-binding domain superfamily/Winged helix DNA-binding domain"/>
    <property type="match status" value="1"/>
</dbReference>
<dbReference type="SUPFAM" id="SSF46785">
    <property type="entry name" value="Winged helix' DNA-binding domain"/>
    <property type="match status" value="1"/>
</dbReference>
<dbReference type="PANTHER" id="PTHR34580:SF3">
    <property type="entry name" value="PROTEIN PAFB"/>
    <property type="match status" value="1"/>
</dbReference>
<dbReference type="AlphaFoldDB" id="A0A7D7KYK5"/>
<keyword evidence="3" id="KW-0804">Transcription</keyword>
<gene>
    <name evidence="6" type="ORF">CIB50_0001089</name>
</gene>
<dbReference type="InterPro" id="IPR018356">
    <property type="entry name" value="Tscrpt_reg_HTH_DeoR_CS"/>
</dbReference>
<dbReference type="InterPro" id="IPR013196">
    <property type="entry name" value="HTH_11"/>
</dbReference>
<dbReference type="PROSITE" id="PS00894">
    <property type="entry name" value="HTH_DEOR_1"/>
    <property type="match status" value="1"/>
</dbReference>
<protein>
    <recommendedName>
        <fullName evidence="5">HTH deoR-type domain-containing protein</fullName>
    </recommendedName>
</protein>
<sequence length="286" mass="32119">MADTTQRVLRLLGLLEARTTWQAHELATRLEVTERTVRRDVTRLRQLGYPVEAARGLDGGYRLGAGRRLPPLLLDDDEAVALAACLRMGALSGTDEVGEAALRALTKLDQLLPPRLHSLVAAVDGATRALPHSRPAVDLRLLQRLATAQRDHTLVRFDYRKPTGEASSREVEPVRLMTQGEHWYLQGFDRVRDDWRVFRLDRVANLRSTTWQFAARETPPLGFRRDLASRYPCRVRVEMGVDVEDVTARVPAPLPEQPGANRSRLPFPGGRTRLGRPRVARPVGQP</sequence>
<evidence type="ECO:0000313" key="6">
    <source>
        <dbReference type="EMBL" id="QMS56385.1"/>
    </source>
</evidence>
<dbReference type="InterPro" id="IPR028349">
    <property type="entry name" value="PafC-like"/>
</dbReference>
<name>A0A7D7KYK5_KOCVA</name>
<dbReference type="GO" id="GO:0003700">
    <property type="term" value="F:DNA-binding transcription factor activity"/>
    <property type="evidence" value="ECO:0007669"/>
    <property type="project" value="InterPro"/>
</dbReference>
<dbReference type="Pfam" id="PF08279">
    <property type="entry name" value="HTH_11"/>
    <property type="match status" value="1"/>
</dbReference>
<dbReference type="PANTHER" id="PTHR34580">
    <property type="match status" value="1"/>
</dbReference>
<evidence type="ECO:0000256" key="3">
    <source>
        <dbReference type="ARBA" id="ARBA00023163"/>
    </source>
</evidence>
<keyword evidence="1" id="KW-0805">Transcription regulation</keyword>
<keyword evidence="7" id="KW-1185">Reference proteome</keyword>
<dbReference type="PROSITE" id="PS52050">
    <property type="entry name" value="WYL"/>
    <property type="match status" value="1"/>
</dbReference>